<feature type="transmembrane region" description="Helical" evidence="9">
    <location>
        <begin position="34"/>
        <end position="55"/>
    </location>
</feature>
<dbReference type="NCBIfam" id="TIGR00254">
    <property type="entry name" value="GGDEF"/>
    <property type="match status" value="1"/>
</dbReference>
<dbReference type="InterPro" id="IPR043128">
    <property type="entry name" value="Rev_trsase/Diguanyl_cyclase"/>
</dbReference>
<dbReference type="SMART" id="SM00267">
    <property type="entry name" value="GGDEF"/>
    <property type="match status" value="1"/>
</dbReference>
<keyword evidence="5 9" id="KW-1133">Transmembrane helix</keyword>
<evidence type="ECO:0000256" key="9">
    <source>
        <dbReference type="SAM" id="Phobius"/>
    </source>
</evidence>
<proteinExistence type="predicted"/>
<feature type="transmembrane region" description="Helical" evidence="9">
    <location>
        <begin position="160"/>
        <end position="181"/>
    </location>
</feature>
<comment type="catalytic activity">
    <reaction evidence="7">
        <text>2 GTP = 3',3'-c-di-GMP + 2 diphosphate</text>
        <dbReference type="Rhea" id="RHEA:24898"/>
        <dbReference type="ChEBI" id="CHEBI:33019"/>
        <dbReference type="ChEBI" id="CHEBI:37565"/>
        <dbReference type="ChEBI" id="CHEBI:58805"/>
        <dbReference type="EC" id="2.7.7.65"/>
    </reaction>
</comment>
<evidence type="ECO:0000256" key="7">
    <source>
        <dbReference type="ARBA" id="ARBA00034247"/>
    </source>
</evidence>
<evidence type="ECO:0000256" key="2">
    <source>
        <dbReference type="ARBA" id="ARBA00012528"/>
    </source>
</evidence>
<dbReference type="Gene3D" id="3.30.450.20">
    <property type="entry name" value="PAS domain"/>
    <property type="match status" value="1"/>
</dbReference>
<evidence type="ECO:0000259" key="10">
    <source>
        <dbReference type="PROSITE" id="PS50887"/>
    </source>
</evidence>
<comment type="caution">
    <text evidence="11">The sequence shown here is derived from an EMBL/GenBank/DDBJ whole genome shotgun (WGS) entry which is preliminary data.</text>
</comment>
<comment type="subcellular location">
    <subcellularLocation>
        <location evidence="1">Cell membrane</location>
        <topology evidence="1">Multi-pass membrane protein</topology>
    </subcellularLocation>
</comment>
<keyword evidence="4 9" id="KW-0812">Transmembrane</keyword>
<dbReference type="InterPro" id="IPR000160">
    <property type="entry name" value="GGDEF_dom"/>
</dbReference>
<keyword evidence="12" id="KW-1185">Reference proteome</keyword>
<dbReference type="PANTHER" id="PTHR45138">
    <property type="entry name" value="REGULATORY COMPONENTS OF SENSORY TRANSDUCTION SYSTEM"/>
    <property type="match status" value="1"/>
</dbReference>
<evidence type="ECO:0000313" key="12">
    <source>
        <dbReference type="Proteomes" id="UP001253545"/>
    </source>
</evidence>
<evidence type="ECO:0000256" key="6">
    <source>
        <dbReference type="ARBA" id="ARBA00023136"/>
    </source>
</evidence>
<dbReference type="SUPFAM" id="SSF55073">
    <property type="entry name" value="Nucleotide cyclase"/>
    <property type="match status" value="1"/>
</dbReference>
<name>A0ABU2ZVW5_9ALTE</name>
<evidence type="ECO:0000256" key="1">
    <source>
        <dbReference type="ARBA" id="ARBA00004651"/>
    </source>
</evidence>
<dbReference type="Pfam" id="PF00990">
    <property type="entry name" value="GGDEF"/>
    <property type="match status" value="1"/>
</dbReference>
<feature type="transmembrane region" description="Helical" evidence="9">
    <location>
        <begin position="459"/>
        <end position="481"/>
    </location>
</feature>
<feature type="transmembrane region" description="Helical" evidence="9">
    <location>
        <begin position="67"/>
        <end position="93"/>
    </location>
</feature>
<dbReference type="PROSITE" id="PS50887">
    <property type="entry name" value="GGDEF"/>
    <property type="match status" value="1"/>
</dbReference>
<dbReference type="PANTHER" id="PTHR45138:SF9">
    <property type="entry name" value="DIGUANYLATE CYCLASE DGCM-RELATED"/>
    <property type="match status" value="1"/>
</dbReference>
<keyword evidence="11" id="KW-0548">Nucleotidyltransferase</keyword>
<evidence type="ECO:0000256" key="3">
    <source>
        <dbReference type="ARBA" id="ARBA00022475"/>
    </source>
</evidence>
<dbReference type="Gene3D" id="3.30.70.270">
    <property type="match status" value="1"/>
</dbReference>
<feature type="transmembrane region" description="Helical" evidence="9">
    <location>
        <begin position="99"/>
        <end position="115"/>
    </location>
</feature>
<keyword evidence="11" id="KW-0808">Transferase</keyword>
<accession>A0ABU2ZVW5</accession>
<reference evidence="11 12" key="1">
    <citation type="submission" date="2023-09" db="EMBL/GenBank/DDBJ databases">
        <authorList>
            <person name="Rey-Velasco X."/>
        </authorList>
    </citation>
    <scope>NUCLEOTIDE SEQUENCE [LARGE SCALE GENOMIC DNA]</scope>
    <source>
        <strain evidence="11 12">P117</strain>
    </source>
</reference>
<sequence length="726" mass="82320">MIKMDFKQDHKYIDLGRVNLSNKEHLPFFALRTFLYGINFGLLGAMTNAFLHISFFGNFTLFLGQLFVLFCLVTKGLNAAIITVIFTSVSAAIYANDPYLVVIFSLEMIVVHVLMRKGFFLFQSAMSYWLLIGIPLLLVLHALTSFASAEELFINGVTRAINGLIIVSVVAIGSWFLPSDYTYRKYVSKPPKLASLIFSLCMLTVTLPAMVIALFFIYQSTGHNEQNIARNLKSVAEQTTTMIDVEFARHINGLNTVANYLETHPNAESQTLLDAIYNNYPLFTSVIITNKDGIVTKASPNMYSQMLNNLNSPNVRDRDYFKQTKNTMEPFVSEAFIGRGFGNNLILSLSVPMSVNGNFNGIVQGAIKLDEFSDYNESSRPEDIQFIMSDKNGRILSKSNDLYYPILSNFDYEVHIDPLIRQLDVMKFQQETFIYAQAEAANEWQITVLSSPKTVTSMIVNYFFVFVVGIFVVLLGFALVAKALSRKITKPLVDITEHFPDKEFHPQIIKESHVSSEMVKLTRKLIDSHEVMSNFQEQLSEQVNNKTKQLKQLNRELYSIAQKDSLTQLLNRAGFNRLALTSYRNCIRNSIKMSLILIDIDHFKNINDTHGHPFGDKCIIAVAKVIQKYCKRDTDIIGRYGGEEFIIMIVGGEIEEHTQRIELIKNEIQNLRFKNNKEVSSMTISAGVCSLDNNFSIDYEDVLELADNQLYLSKRGGRNKISVVSK</sequence>
<feature type="domain" description="GGDEF" evidence="10">
    <location>
        <begin position="591"/>
        <end position="726"/>
    </location>
</feature>
<dbReference type="GO" id="GO:0052621">
    <property type="term" value="F:diguanylate cyclase activity"/>
    <property type="evidence" value="ECO:0007669"/>
    <property type="project" value="UniProtKB-EC"/>
</dbReference>
<evidence type="ECO:0000256" key="4">
    <source>
        <dbReference type="ARBA" id="ARBA00022692"/>
    </source>
</evidence>
<dbReference type="Proteomes" id="UP001253545">
    <property type="component" value="Unassembled WGS sequence"/>
</dbReference>
<dbReference type="EMBL" id="JAVRHX010000008">
    <property type="protein sequence ID" value="MDT0596526.1"/>
    <property type="molecule type" value="Genomic_DNA"/>
</dbReference>
<dbReference type="CDD" id="cd01949">
    <property type="entry name" value="GGDEF"/>
    <property type="match status" value="1"/>
</dbReference>
<evidence type="ECO:0000256" key="8">
    <source>
        <dbReference type="SAM" id="Coils"/>
    </source>
</evidence>
<dbReference type="InterPro" id="IPR050469">
    <property type="entry name" value="Diguanylate_Cyclase"/>
</dbReference>
<gene>
    <name evidence="11" type="ORF">RM552_16845</name>
</gene>
<dbReference type="Pfam" id="PF02743">
    <property type="entry name" value="dCache_1"/>
    <property type="match status" value="1"/>
</dbReference>
<evidence type="ECO:0000256" key="5">
    <source>
        <dbReference type="ARBA" id="ARBA00022989"/>
    </source>
</evidence>
<feature type="coiled-coil region" evidence="8">
    <location>
        <begin position="536"/>
        <end position="563"/>
    </location>
</feature>
<dbReference type="RefSeq" id="WP_311370053.1">
    <property type="nucleotide sequence ID" value="NZ_JAVRHX010000008.1"/>
</dbReference>
<keyword evidence="6 9" id="KW-0472">Membrane</keyword>
<organism evidence="11 12">
    <name type="scientific">Glaciecola petra</name>
    <dbReference type="NCBI Taxonomy" id="3075602"/>
    <lineage>
        <taxon>Bacteria</taxon>
        <taxon>Pseudomonadati</taxon>
        <taxon>Pseudomonadota</taxon>
        <taxon>Gammaproteobacteria</taxon>
        <taxon>Alteromonadales</taxon>
        <taxon>Alteromonadaceae</taxon>
        <taxon>Glaciecola</taxon>
    </lineage>
</organism>
<evidence type="ECO:0000313" key="11">
    <source>
        <dbReference type="EMBL" id="MDT0596526.1"/>
    </source>
</evidence>
<keyword evidence="3" id="KW-1003">Cell membrane</keyword>
<protein>
    <recommendedName>
        <fullName evidence="2">diguanylate cyclase</fullName>
        <ecNumber evidence="2">2.7.7.65</ecNumber>
    </recommendedName>
</protein>
<feature type="transmembrane region" description="Helical" evidence="9">
    <location>
        <begin position="127"/>
        <end position="148"/>
    </location>
</feature>
<dbReference type="InterPro" id="IPR033479">
    <property type="entry name" value="dCache_1"/>
</dbReference>
<dbReference type="CDD" id="cd12914">
    <property type="entry name" value="PDC1_DGC_like"/>
    <property type="match status" value="1"/>
</dbReference>
<dbReference type="InterPro" id="IPR029787">
    <property type="entry name" value="Nucleotide_cyclase"/>
</dbReference>
<feature type="transmembrane region" description="Helical" evidence="9">
    <location>
        <begin position="193"/>
        <end position="218"/>
    </location>
</feature>
<keyword evidence="8" id="KW-0175">Coiled coil</keyword>
<dbReference type="EC" id="2.7.7.65" evidence="2"/>